<protein>
    <submittedName>
        <fullName evidence="2">Uncharacterized protein</fullName>
    </submittedName>
</protein>
<accession>A0A9D1N9U7</accession>
<evidence type="ECO:0000313" key="2">
    <source>
        <dbReference type="EMBL" id="HIU98605.1"/>
    </source>
</evidence>
<dbReference type="Gene3D" id="3.20.20.190">
    <property type="entry name" value="Phosphatidylinositol (PI) phosphodiesterase"/>
    <property type="match status" value="1"/>
</dbReference>
<proteinExistence type="predicted"/>
<dbReference type="InterPro" id="IPR017946">
    <property type="entry name" value="PLC-like_Pdiesterase_TIM-brl"/>
</dbReference>
<gene>
    <name evidence="2" type="ORF">IAC73_02030</name>
</gene>
<dbReference type="GO" id="GO:0006629">
    <property type="term" value="P:lipid metabolic process"/>
    <property type="evidence" value="ECO:0007669"/>
    <property type="project" value="InterPro"/>
</dbReference>
<dbReference type="PROSITE" id="PS50007">
    <property type="entry name" value="PIPLC_X_DOMAIN"/>
    <property type="match status" value="1"/>
</dbReference>
<sequence>MAEREMSADVAEAAEQTLAAEEGSAAPRGIKAKWRSLPGKKRRGIAAAIIVPVALIVLYALYNLAVLAAAAASTGKEDEIWLAWQRDHIAALAASYESGEAPVLDESSFCNFDLDAALDEGMKLNELRYLATHNSYKQGVSRETGLFYDSAAFGAISGKYDYVFDDLTTQLNNGIRSTEIDFFKNPTEDGFTIRILHNAMFEHASSMLDLELALTEMKMWSDYNPGHLPVIVLVEPKTTGGQGLKPMDTEAHVYAGELLEKVLGDKLYTPEDMLGGYRDFAALRAANGYPEAEDVLGKFIFLLHRTGKDDDEEFFAIDPALKKQKMFYITSVPDKKADAAERERMDDVAFLLANNLTDEDLECMAEGNFIVRTRIDKFHDIDPDHLALAIASSANIMSTDYPPTPSGRYDYTARINEAGKPIDRVVR</sequence>
<evidence type="ECO:0000313" key="3">
    <source>
        <dbReference type="Proteomes" id="UP000886857"/>
    </source>
</evidence>
<dbReference type="Pfam" id="PF16670">
    <property type="entry name" value="PI-PLC-C1"/>
    <property type="match status" value="2"/>
</dbReference>
<reference evidence="2" key="2">
    <citation type="journal article" date="2021" name="PeerJ">
        <title>Extensive microbial diversity within the chicken gut microbiome revealed by metagenomics and culture.</title>
        <authorList>
            <person name="Gilroy R."/>
            <person name="Ravi A."/>
            <person name="Getino M."/>
            <person name="Pursley I."/>
            <person name="Horton D.L."/>
            <person name="Alikhan N.F."/>
            <person name="Baker D."/>
            <person name="Gharbi K."/>
            <person name="Hall N."/>
            <person name="Watson M."/>
            <person name="Adriaenssens E.M."/>
            <person name="Foster-Nyarko E."/>
            <person name="Jarju S."/>
            <person name="Secka A."/>
            <person name="Antonio M."/>
            <person name="Oren A."/>
            <person name="Chaudhuri R.R."/>
            <person name="La Ragione R."/>
            <person name="Hildebrand F."/>
            <person name="Pallen M.J."/>
        </authorList>
    </citation>
    <scope>NUCLEOTIDE SEQUENCE</scope>
    <source>
        <strain evidence="2">10406</strain>
    </source>
</reference>
<keyword evidence="1" id="KW-0472">Membrane</keyword>
<keyword evidence="1" id="KW-1133">Transmembrane helix</keyword>
<evidence type="ECO:0000256" key="1">
    <source>
        <dbReference type="SAM" id="Phobius"/>
    </source>
</evidence>
<dbReference type="AlphaFoldDB" id="A0A9D1N9U7"/>
<dbReference type="GO" id="GO:0008081">
    <property type="term" value="F:phosphoric diester hydrolase activity"/>
    <property type="evidence" value="ECO:0007669"/>
    <property type="project" value="InterPro"/>
</dbReference>
<keyword evidence="1" id="KW-0812">Transmembrane</keyword>
<organism evidence="2 3">
    <name type="scientific">Candidatus Limadaptatus stercoripullorum</name>
    <dbReference type="NCBI Taxonomy" id="2840846"/>
    <lineage>
        <taxon>Bacteria</taxon>
        <taxon>Bacillati</taxon>
        <taxon>Bacillota</taxon>
        <taxon>Clostridia</taxon>
        <taxon>Eubacteriales</taxon>
        <taxon>Candidatus Limadaptatus</taxon>
    </lineage>
</organism>
<comment type="caution">
    <text evidence="2">The sequence shown here is derived from an EMBL/GenBank/DDBJ whole genome shotgun (WGS) entry which is preliminary data.</text>
</comment>
<dbReference type="EMBL" id="DVOE01000028">
    <property type="protein sequence ID" value="HIU98605.1"/>
    <property type="molecule type" value="Genomic_DNA"/>
</dbReference>
<dbReference type="InterPro" id="IPR032075">
    <property type="entry name" value="PI-PLC-C1"/>
</dbReference>
<name>A0A9D1N9U7_9FIRM</name>
<reference evidence="2" key="1">
    <citation type="submission" date="2020-10" db="EMBL/GenBank/DDBJ databases">
        <authorList>
            <person name="Gilroy R."/>
        </authorList>
    </citation>
    <scope>NUCLEOTIDE SEQUENCE</scope>
    <source>
        <strain evidence="2">10406</strain>
    </source>
</reference>
<dbReference type="Proteomes" id="UP000886857">
    <property type="component" value="Unassembled WGS sequence"/>
</dbReference>
<feature type="transmembrane region" description="Helical" evidence="1">
    <location>
        <begin position="44"/>
        <end position="62"/>
    </location>
</feature>
<dbReference type="SUPFAM" id="SSF51695">
    <property type="entry name" value="PLC-like phosphodiesterases"/>
    <property type="match status" value="1"/>
</dbReference>